<evidence type="ECO:0000256" key="2">
    <source>
        <dbReference type="ARBA" id="ARBA00006810"/>
    </source>
</evidence>
<dbReference type="GO" id="GO:0005886">
    <property type="term" value="C:plasma membrane"/>
    <property type="evidence" value="ECO:0007669"/>
    <property type="project" value="TreeGrafter"/>
</dbReference>
<keyword evidence="7 11" id="KW-1133">Transmembrane helix</keyword>
<dbReference type="PROSITE" id="PS00449">
    <property type="entry name" value="ATPASE_A"/>
    <property type="match status" value="1"/>
</dbReference>
<evidence type="ECO:0000313" key="12">
    <source>
        <dbReference type="EMBL" id="AFX74172.1"/>
    </source>
</evidence>
<dbReference type="InterPro" id="IPR000568">
    <property type="entry name" value="ATP_synth_F0_asu"/>
</dbReference>
<reference evidence="12 13" key="1">
    <citation type="journal article" date="2013" name="Genome Announc.">
        <title>Complete Genome Sequence of Mycoplasma hyorhinis Strain SK76.</title>
        <authorList>
            <person name="Goodison S."/>
            <person name="Urquidi V."/>
            <person name="Kumar D."/>
            <person name="Reyes L."/>
            <person name="Rosser C.J."/>
        </authorList>
    </citation>
    <scope>NUCLEOTIDE SEQUENCE [LARGE SCALE GENOMIC DNA]</scope>
    <source>
        <strain evidence="12 13">SK76</strain>
    </source>
</reference>
<keyword evidence="3" id="KW-0813">Transport</keyword>
<dbReference type="KEGG" id="mhs:MOS_243"/>
<evidence type="ECO:0000256" key="6">
    <source>
        <dbReference type="ARBA" id="ARBA00022781"/>
    </source>
</evidence>
<comment type="similarity">
    <text evidence="2">Belongs to the ATPase A chain family.</text>
</comment>
<proteinExistence type="inferred from homology"/>
<dbReference type="SUPFAM" id="SSF81336">
    <property type="entry name" value="F1F0 ATP synthase subunit A"/>
    <property type="match status" value="1"/>
</dbReference>
<organism evidence="12 13">
    <name type="scientific">Mesomycoplasma hyorhinis SK76</name>
    <dbReference type="NCBI Taxonomy" id="1118964"/>
    <lineage>
        <taxon>Bacteria</taxon>
        <taxon>Bacillati</taxon>
        <taxon>Mycoplasmatota</taxon>
        <taxon>Mycoplasmoidales</taxon>
        <taxon>Metamycoplasmataceae</taxon>
        <taxon>Mesomycoplasma</taxon>
    </lineage>
</organism>
<keyword evidence="5 11" id="KW-0812">Transmembrane</keyword>
<dbReference type="Proteomes" id="UP000009399">
    <property type="component" value="Chromosome"/>
</dbReference>
<keyword evidence="6" id="KW-0375">Hydrogen ion transport</keyword>
<evidence type="ECO:0000256" key="4">
    <source>
        <dbReference type="ARBA" id="ARBA00022547"/>
    </source>
</evidence>
<sequence>MLDTSKFLLNWNQPQLFTMCILIFLVLVLSLVIYFQIKKVKVDKVPPTIVLLAEDYFLFIDNLVEDISEGKLNVMKRYFFTLFTFLAFGNLLSVFGFETIASSLSVTLTLGIISWTGIFVVGFIFNKLAYIKKYIVNPLNALSAPAPLISLSFRLFGNIIGGSAILLVMYHGLSYVWHLIPSNAIGVLNVPAIIIYPPFIFYFDIFGSLVQSFIFTVLTISYWSAEIEEEVKPKKQRKSWRLPFKKANA</sequence>
<feature type="transmembrane region" description="Helical" evidence="11">
    <location>
        <begin position="16"/>
        <end position="35"/>
    </location>
</feature>
<feature type="transmembrane region" description="Helical" evidence="11">
    <location>
        <begin position="78"/>
        <end position="97"/>
    </location>
</feature>
<evidence type="ECO:0000313" key="13">
    <source>
        <dbReference type="Proteomes" id="UP000009399"/>
    </source>
</evidence>
<keyword evidence="4" id="KW-0138">CF(0)</keyword>
<feature type="transmembrane region" description="Helical" evidence="11">
    <location>
        <begin position="103"/>
        <end position="125"/>
    </location>
</feature>
<dbReference type="CDD" id="cd00310">
    <property type="entry name" value="ATP-synt_Fo_a_6"/>
    <property type="match status" value="1"/>
</dbReference>
<dbReference type="Gene3D" id="1.20.120.220">
    <property type="entry name" value="ATP synthase, F0 complex, subunit A"/>
    <property type="match status" value="1"/>
</dbReference>
<evidence type="ECO:0000256" key="3">
    <source>
        <dbReference type="ARBA" id="ARBA00022448"/>
    </source>
</evidence>
<dbReference type="InterPro" id="IPR035908">
    <property type="entry name" value="F0_ATP_A_sf"/>
</dbReference>
<dbReference type="NCBIfam" id="NF004487">
    <property type="entry name" value="PRK05815.3-5"/>
    <property type="match status" value="1"/>
</dbReference>
<evidence type="ECO:0000256" key="8">
    <source>
        <dbReference type="ARBA" id="ARBA00023065"/>
    </source>
</evidence>
<evidence type="ECO:0000256" key="7">
    <source>
        <dbReference type="ARBA" id="ARBA00022989"/>
    </source>
</evidence>
<dbReference type="PANTHER" id="PTHR42823:SF3">
    <property type="entry name" value="ATP SYNTHASE SUBUNIT A, CHLOROPLASTIC"/>
    <property type="match status" value="1"/>
</dbReference>
<dbReference type="GO" id="GO:0046933">
    <property type="term" value="F:proton-transporting ATP synthase activity, rotational mechanism"/>
    <property type="evidence" value="ECO:0007669"/>
    <property type="project" value="TreeGrafter"/>
</dbReference>
<accession>A0AAI8AMM0</accession>
<comment type="subcellular location">
    <subcellularLocation>
        <location evidence="1">Membrane</location>
        <topology evidence="1">Multi-pass membrane protein</topology>
    </subcellularLocation>
</comment>
<evidence type="ECO:0000256" key="10">
    <source>
        <dbReference type="ARBA" id="ARBA00023310"/>
    </source>
</evidence>
<dbReference type="InterPro" id="IPR023011">
    <property type="entry name" value="ATP_synth_F0_asu_AS"/>
</dbReference>
<dbReference type="PRINTS" id="PR00123">
    <property type="entry name" value="ATPASEA"/>
</dbReference>
<evidence type="ECO:0000256" key="11">
    <source>
        <dbReference type="SAM" id="Phobius"/>
    </source>
</evidence>
<dbReference type="RefSeq" id="WP_013302049.1">
    <property type="nucleotide sequence ID" value="NC_019552.1"/>
</dbReference>
<protein>
    <submittedName>
        <fullName evidence="12">ATP synthase A chain</fullName>
    </submittedName>
</protein>
<evidence type="ECO:0000256" key="5">
    <source>
        <dbReference type="ARBA" id="ARBA00022692"/>
    </source>
</evidence>
<dbReference type="Pfam" id="PF00119">
    <property type="entry name" value="ATP-synt_A"/>
    <property type="match status" value="1"/>
</dbReference>
<keyword evidence="9 11" id="KW-0472">Membrane</keyword>
<keyword evidence="8" id="KW-0406">Ion transport</keyword>
<feature type="transmembrane region" description="Helical" evidence="11">
    <location>
        <begin position="200"/>
        <end position="225"/>
    </location>
</feature>
<dbReference type="GO" id="GO:0042777">
    <property type="term" value="P:proton motive force-driven plasma membrane ATP synthesis"/>
    <property type="evidence" value="ECO:0007669"/>
    <property type="project" value="TreeGrafter"/>
</dbReference>
<name>A0AAI8AMM0_MESHY</name>
<dbReference type="InterPro" id="IPR045082">
    <property type="entry name" value="ATP_syn_F0_a_bact/chloroplast"/>
</dbReference>
<feature type="transmembrane region" description="Helical" evidence="11">
    <location>
        <begin position="155"/>
        <end position="180"/>
    </location>
</feature>
<dbReference type="PANTHER" id="PTHR42823">
    <property type="entry name" value="ATP SYNTHASE SUBUNIT A, CHLOROPLASTIC"/>
    <property type="match status" value="1"/>
</dbReference>
<gene>
    <name evidence="12" type="ORF">MOS_243</name>
</gene>
<dbReference type="AlphaFoldDB" id="A0AAI8AMM0"/>
<dbReference type="GO" id="GO:0045259">
    <property type="term" value="C:proton-transporting ATP synthase complex"/>
    <property type="evidence" value="ECO:0007669"/>
    <property type="project" value="UniProtKB-KW"/>
</dbReference>
<evidence type="ECO:0000256" key="9">
    <source>
        <dbReference type="ARBA" id="ARBA00023136"/>
    </source>
</evidence>
<evidence type="ECO:0000256" key="1">
    <source>
        <dbReference type="ARBA" id="ARBA00004141"/>
    </source>
</evidence>
<keyword evidence="10" id="KW-0066">ATP synthesis</keyword>
<dbReference type="EMBL" id="CP003914">
    <property type="protein sequence ID" value="AFX74172.1"/>
    <property type="molecule type" value="Genomic_DNA"/>
</dbReference>